<proteinExistence type="predicted"/>
<evidence type="ECO:0000259" key="1">
    <source>
        <dbReference type="SMART" id="SM00849"/>
    </source>
</evidence>
<dbReference type="Pfam" id="PF12706">
    <property type="entry name" value="Lactamase_B_2"/>
    <property type="match status" value="1"/>
</dbReference>
<dbReference type="Gene3D" id="3.60.15.10">
    <property type="entry name" value="Ribonuclease Z/Hydroxyacylglutathione hydrolase-like"/>
    <property type="match status" value="2"/>
</dbReference>
<dbReference type="PANTHER" id="PTHR42663:SF6">
    <property type="entry name" value="HYDROLASE C777.06C-RELATED"/>
    <property type="match status" value="1"/>
</dbReference>
<evidence type="ECO:0000313" key="3">
    <source>
        <dbReference type="Proteomes" id="UP000177306"/>
    </source>
</evidence>
<dbReference type="InterPro" id="IPR001279">
    <property type="entry name" value="Metallo-B-lactamas"/>
</dbReference>
<reference evidence="2 3" key="1">
    <citation type="journal article" date="2016" name="Nat. Commun.">
        <title>Thousands of microbial genomes shed light on interconnected biogeochemical processes in an aquifer system.</title>
        <authorList>
            <person name="Anantharaman K."/>
            <person name="Brown C.T."/>
            <person name="Hug L.A."/>
            <person name="Sharon I."/>
            <person name="Castelle C.J."/>
            <person name="Probst A.J."/>
            <person name="Thomas B.C."/>
            <person name="Singh A."/>
            <person name="Wilkins M.J."/>
            <person name="Karaoz U."/>
            <person name="Brodie E.L."/>
            <person name="Williams K.H."/>
            <person name="Hubbard S.S."/>
            <person name="Banfield J.F."/>
        </authorList>
    </citation>
    <scope>NUCLEOTIDE SEQUENCE [LARGE SCALE GENOMIC DNA]</scope>
</reference>
<gene>
    <name evidence="2" type="ORF">A3A38_00605</name>
</gene>
<feature type="domain" description="Metallo-beta-lactamase" evidence="1">
    <location>
        <begin position="21"/>
        <end position="188"/>
    </location>
</feature>
<dbReference type="Proteomes" id="UP000177306">
    <property type="component" value="Unassembled WGS sequence"/>
</dbReference>
<dbReference type="SUPFAM" id="SSF56281">
    <property type="entry name" value="Metallo-hydrolase/oxidoreductase"/>
    <property type="match status" value="1"/>
</dbReference>
<dbReference type="EMBL" id="MFLY01000030">
    <property type="protein sequence ID" value="OGG72820.1"/>
    <property type="molecule type" value="Genomic_DNA"/>
</dbReference>
<dbReference type="AlphaFoldDB" id="A0A1F6EGQ3"/>
<comment type="caution">
    <text evidence="2">The sequence shown here is derived from an EMBL/GenBank/DDBJ whole genome shotgun (WGS) entry which is preliminary data.</text>
</comment>
<sequence length="226" mass="25827">MHLHILGTRGEIPKSAPRHRFHSGVLINGKVMLDLGERTFLRFKPLAIFITHLHPDHAAFVREPFAIRIPTYAPELGRYPFLRIAHAITIDTHKVRPLPTHHSSKVGSYAYLVEHLGKKILYTGDIVWMDAKYRKQVGKLDCVITEASYLREGGLVRKDKRGKLYGHAGIPNLVRMFKPHTKRIILTHFGSWFFKDIEKSRRALAALAKKHKVEIIVGYDGMTLSV</sequence>
<organism evidence="2 3">
    <name type="scientific">Candidatus Kaiserbacteria bacterium RIFCSPLOWO2_01_FULL_53_17</name>
    <dbReference type="NCBI Taxonomy" id="1798511"/>
    <lineage>
        <taxon>Bacteria</taxon>
        <taxon>Candidatus Kaiseribacteriota</taxon>
    </lineage>
</organism>
<evidence type="ECO:0000313" key="2">
    <source>
        <dbReference type="EMBL" id="OGG72820.1"/>
    </source>
</evidence>
<dbReference type="InterPro" id="IPR036866">
    <property type="entry name" value="RibonucZ/Hydroxyglut_hydro"/>
</dbReference>
<accession>A0A1F6EGQ3</accession>
<dbReference type="PANTHER" id="PTHR42663">
    <property type="entry name" value="HYDROLASE C777.06C-RELATED-RELATED"/>
    <property type="match status" value="1"/>
</dbReference>
<dbReference type="SMART" id="SM00849">
    <property type="entry name" value="Lactamase_B"/>
    <property type="match status" value="1"/>
</dbReference>
<name>A0A1F6EGQ3_9BACT</name>
<protein>
    <recommendedName>
        <fullName evidence="1">Metallo-beta-lactamase domain-containing protein</fullName>
    </recommendedName>
</protein>